<organism evidence="3 4">
    <name type="scientific">Citrobacter sedlakii</name>
    <dbReference type="NCBI Taxonomy" id="67826"/>
    <lineage>
        <taxon>Bacteria</taxon>
        <taxon>Pseudomonadati</taxon>
        <taxon>Pseudomonadota</taxon>
        <taxon>Gammaproteobacteria</taxon>
        <taxon>Enterobacterales</taxon>
        <taxon>Enterobacteriaceae</taxon>
        <taxon>Citrobacter</taxon>
        <taxon>Citrobacter freundii complex</taxon>
    </lineage>
</organism>
<protein>
    <submittedName>
        <fullName evidence="3">Spore coat protein U domain-containing protein</fullName>
    </submittedName>
</protein>
<proteinExistence type="predicted"/>
<keyword evidence="3" id="KW-0946">Virion</keyword>
<gene>
    <name evidence="3" type="ORF">I6M88_13535</name>
</gene>
<feature type="chain" id="PRO_5046698601" evidence="1">
    <location>
        <begin position="26"/>
        <end position="168"/>
    </location>
</feature>
<feature type="signal peptide" evidence="1">
    <location>
        <begin position="1"/>
        <end position="25"/>
    </location>
</feature>
<evidence type="ECO:0000256" key="1">
    <source>
        <dbReference type="SAM" id="SignalP"/>
    </source>
</evidence>
<reference evidence="3 4" key="1">
    <citation type="submission" date="2020-11" db="EMBL/GenBank/DDBJ databases">
        <title>Enhanced detection system for hospital associated transmission using whole genome sequencing surveillance.</title>
        <authorList>
            <person name="Harrison L.H."/>
            <person name="Van Tyne D."/>
            <person name="Marsh J.W."/>
            <person name="Griffith M.P."/>
            <person name="Snyder D.J."/>
            <person name="Cooper V.S."/>
            <person name="Mustapha M."/>
        </authorList>
    </citation>
    <scope>NUCLEOTIDE SEQUENCE [LARGE SCALE GENOMIC DNA]</scope>
    <source>
        <strain evidence="3 4">CB00117</strain>
    </source>
</reference>
<keyword evidence="3" id="KW-0167">Capsid protein</keyword>
<evidence type="ECO:0000313" key="3">
    <source>
        <dbReference type="EMBL" id="MBJ8381984.1"/>
    </source>
</evidence>
<dbReference type="EMBL" id="JADWND010000005">
    <property type="protein sequence ID" value="MBJ8381984.1"/>
    <property type="molecule type" value="Genomic_DNA"/>
</dbReference>
<dbReference type="Proteomes" id="UP000746649">
    <property type="component" value="Unassembled WGS sequence"/>
</dbReference>
<feature type="domain" description="Spore coat protein U/FanG" evidence="2">
    <location>
        <begin position="30"/>
        <end position="164"/>
    </location>
</feature>
<keyword evidence="1" id="KW-0732">Signal</keyword>
<name>A0ABS0ZTA0_9ENTR</name>
<dbReference type="PANTHER" id="PTHR37089">
    <property type="entry name" value="PROTEIN U-RELATED"/>
    <property type="match status" value="1"/>
</dbReference>
<dbReference type="PANTHER" id="PTHR37089:SF1">
    <property type="entry name" value="MEMBRANE PROTEIN"/>
    <property type="match status" value="1"/>
</dbReference>
<dbReference type="Pfam" id="PF05229">
    <property type="entry name" value="SCPU"/>
    <property type="match status" value="1"/>
</dbReference>
<sequence>MKISSRALPALCLSLSALVAPLAWADSTASATLHVSLEVLKSCTLQANDLNFSRHGSDETNEIQASTQLSVLCTNGTPFSLSAASADSENDGTFWLKAEDSSLGAKNIAYKLYADESKKTPVNASGGIEGTGNGQTQSETLYGVIEAGALAEARAGLYSDDVTLNLVY</sequence>
<dbReference type="RefSeq" id="WP_042292287.1">
    <property type="nucleotide sequence ID" value="NZ_CABLBY010000016.1"/>
</dbReference>
<dbReference type="SMART" id="SM00972">
    <property type="entry name" value="SCPU"/>
    <property type="match status" value="1"/>
</dbReference>
<keyword evidence="4" id="KW-1185">Reference proteome</keyword>
<evidence type="ECO:0000259" key="2">
    <source>
        <dbReference type="Pfam" id="PF05229"/>
    </source>
</evidence>
<dbReference type="InterPro" id="IPR053167">
    <property type="entry name" value="Spore_coat_component"/>
</dbReference>
<comment type="caution">
    <text evidence="3">The sequence shown here is derived from an EMBL/GenBank/DDBJ whole genome shotgun (WGS) entry which is preliminary data.</text>
</comment>
<accession>A0ABS0ZTA0</accession>
<dbReference type="GeneID" id="84235103"/>
<dbReference type="InterPro" id="IPR007893">
    <property type="entry name" value="Spore_coat_U/FanG"/>
</dbReference>
<evidence type="ECO:0000313" key="4">
    <source>
        <dbReference type="Proteomes" id="UP000746649"/>
    </source>
</evidence>